<name>A0A6A4QZQ8_LUPAL</name>
<dbReference type="AlphaFoldDB" id="A0A6A4QZQ8"/>
<comment type="caution">
    <text evidence="1">The sequence shown here is derived from an EMBL/GenBank/DDBJ whole genome shotgun (WGS) entry which is preliminary data.</text>
</comment>
<sequence>MKFLCMILVASFAITIVSSSSSSSSIREWEILTKHNFSSQIRLHPHILLLLTLPWSGESRSLMKDLSHSLLIPHNQHQFQSLKLMLLHRNTDKILADSIDASTDLLTLVYFHHSISYKYKGRLKPQNILSSLFPYISLPPHEVPLKSLNTHQDFSTFLHSTDKALVLVDFCGWTPTLLPKTNKNGTRSSFAMQGGFSGGNDIMSFSNSRMKINQKVSEGSMCKADLNINKGFCEAPWLGDFASVNDGEFTSSCSSEEFERFHSFYLKFMTTVRDFFLPPERHSFGLVSDRAMLSSLGVGDSGLWFAVHYIAGCSSCSTILKEEDDLNYVMKMDNYYVKELEGNGYDQEPILPVNKPSVLLFVDRSSNSSETRGKSKEALGAFRVLAQHYHVVGQTGKKNNEKVYHIQDQHGLKSTSDHPRLNLPVTAQTNKLKEKMSSIVIINGDKQVRLDSVASDLQASSLKEILGYLLQKKEKKLSSLAKDLGFQLLSDDIDIKSANSQQLQSEVQLNQISTEKSQEIHTDTVKLDDDPHAYAGELEEEYPNLTELPYQHNEVKTPSTVTSEEIKPVQAGESVAYYELSTAKVIKSETNGSSDGNNSGGEKAQLLGFNGSFFYSDGNYQLLERLTGGCRLPSLVIVDPLLQQHYVYPEENLFDFSSLGDFISKFVNGILLPYQRSDHIILGQREATRPPFVNLDFHEVDSIPRITTHTFSELVIGFNLSGKENISDALNKDVLVLFSNSWCAFCQRMEMVVREVYRSIKGYLDMLKNGSRNVKGISEHESLDYVTMKLPLIYLLDCTLNECDLILKSVHQREVYPALVLFPAGKKQPFLYEGDMAVVDVMKFMAEHGSNFHHLIKEKVAVLWRSVRVPRNQNLYDTLQPDIHDESLHTRNKYHAAPGHERMLEQMVRPNLMSSPVVSNGLHETLPQVVIGSVLIATEKLVGSRPFDGSMILIVAADHITGFQGLIINKNIEWSFLPEFEKGFEKLKKAPLSFGGPVAKSGMPLLSLTRTASRNSLHEILPGIYFLNQVLTIQKIEELKTANQAIGGDYWFFVGYSSWGWKQLYDEMAEGAWNLSEDGASLLKWPGL</sequence>
<dbReference type="InterPro" id="IPR036249">
    <property type="entry name" value="Thioredoxin-like_sf"/>
</dbReference>
<evidence type="ECO:0000313" key="1">
    <source>
        <dbReference type="EMBL" id="KAE9620285.1"/>
    </source>
</evidence>
<dbReference type="SUPFAM" id="SSF143456">
    <property type="entry name" value="VC0467-like"/>
    <property type="match status" value="1"/>
</dbReference>
<evidence type="ECO:0000313" key="2">
    <source>
        <dbReference type="Proteomes" id="UP000447434"/>
    </source>
</evidence>
<dbReference type="Proteomes" id="UP000447434">
    <property type="component" value="Chromosome 1"/>
</dbReference>
<gene>
    <name evidence="1" type="ORF">Lalb_Chr01g0001491</name>
</gene>
<dbReference type="PANTHER" id="PTHR31984:SF12">
    <property type="entry name" value="THIOREDOXIN DOMAIN-CONTAINING PROTEIN"/>
    <property type="match status" value="1"/>
</dbReference>
<accession>A0A6A4QZQ8</accession>
<reference evidence="2" key="1">
    <citation type="journal article" date="2020" name="Nat. Commun.">
        <title>Genome sequence of the cluster root forming white lupin.</title>
        <authorList>
            <person name="Hufnagel B."/>
            <person name="Marques A."/>
            <person name="Soriano A."/>
            <person name="Marques L."/>
            <person name="Divol F."/>
            <person name="Doumas P."/>
            <person name="Sallet E."/>
            <person name="Mancinotti D."/>
            <person name="Carrere S."/>
            <person name="Marande W."/>
            <person name="Arribat S."/>
            <person name="Keller J."/>
            <person name="Huneau C."/>
            <person name="Blein T."/>
            <person name="Aime D."/>
            <person name="Laguerre M."/>
            <person name="Taylor J."/>
            <person name="Schubert V."/>
            <person name="Nelson M."/>
            <person name="Geu-Flores F."/>
            <person name="Crespi M."/>
            <person name="Gallardo-Guerrero K."/>
            <person name="Delaux P.-M."/>
            <person name="Salse J."/>
            <person name="Berges H."/>
            <person name="Guyot R."/>
            <person name="Gouzy J."/>
            <person name="Peret B."/>
        </authorList>
    </citation>
    <scope>NUCLEOTIDE SEQUENCE [LARGE SCALE GENOMIC DNA]</scope>
    <source>
        <strain evidence="2">cv. Amiga</strain>
    </source>
</reference>
<keyword evidence="2" id="KW-1185">Reference proteome</keyword>
<dbReference type="Gene3D" id="3.40.30.10">
    <property type="entry name" value="Glutaredoxin"/>
    <property type="match status" value="1"/>
</dbReference>
<proteinExistence type="predicted"/>
<organism evidence="1 2">
    <name type="scientific">Lupinus albus</name>
    <name type="common">White lupine</name>
    <name type="synonym">Lupinus termis</name>
    <dbReference type="NCBI Taxonomy" id="3870"/>
    <lineage>
        <taxon>Eukaryota</taxon>
        <taxon>Viridiplantae</taxon>
        <taxon>Streptophyta</taxon>
        <taxon>Embryophyta</taxon>
        <taxon>Tracheophyta</taxon>
        <taxon>Spermatophyta</taxon>
        <taxon>Magnoliopsida</taxon>
        <taxon>eudicotyledons</taxon>
        <taxon>Gunneridae</taxon>
        <taxon>Pentapetalae</taxon>
        <taxon>rosids</taxon>
        <taxon>fabids</taxon>
        <taxon>Fabales</taxon>
        <taxon>Fabaceae</taxon>
        <taxon>Papilionoideae</taxon>
        <taxon>50 kb inversion clade</taxon>
        <taxon>genistoids sensu lato</taxon>
        <taxon>core genistoids</taxon>
        <taxon>Genisteae</taxon>
        <taxon>Lupinus</taxon>
    </lineage>
</organism>
<dbReference type="EMBL" id="WOCE01000001">
    <property type="protein sequence ID" value="KAE9620285.1"/>
    <property type="molecule type" value="Genomic_DNA"/>
</dbReference>
<dbReference type="SUPFAM" id="SSF52833">
    <property type="entry name" value="Thioredoxin-like"/>
    <property type="match status" value="1"/>
</dbReference>
<dbReference type="InterPro" id="IPR003774">
    <property type="entry name" value="AlgH-like"/>
</dbReference>
<dbReference type="Gene3D" id="3.40.1740.10">
    <property type="entry name" value="VC0467-like"/>
    <property type="match status" value="1"/>
</dbReference>
<dbReference type="PANTHER" id="PTHR31984">
    <property type="entry name" value="TRANSPORTER, PUTATIVE (DUF179)-RELATED"/>
    <property type="match status" value="1"/>
</dbReference>
<dbReference type="OrthoDB" id="1910803at2759"/>
<protein>
    <submittedName>
        <fullName evidence="1">Uncharacterized protein</fullName>
    </submittedName>
</protein>
<dbReference type="Pfam" id="PF02622">
    <property type="entry name" value="DUF179"/>
    <property type="match status" value="1"/>
</dbReference>